<evidence type="ECO:0000256" key="4">
    <source>
        <dbReference type="ARBA" id="ARBA00022679"/>
    </source>
</evidence>
<dbReference type="Gene3D" id="3.40.50.300">
    <property type="entry name" value="P-loop containing nucleotide triphosphate hydrolases"/>
    <property type="match status" value="1"/>
</dbReference>
<dbReference type="SUPFAM" id="SSF52540">
    <property type="entry name" value="P-loop containing nucleoside triphosphate hydrolases"/>
    <property type="match status" value="1"/>
</dbReference>
<dbReference type="HAMAP" id="MF_00238">
    <property type="entry name" value="Cytidyl_kinase_type1"/>
    <property type="match status" value="1"/>
</dbReference>
<proteinExistence type="inferred from homology"/>
<evidence type="ECO:0000256" key="9">
    <source>
        <dbReference type="ARBA" id="ARBA00048478"/>
    </source>
</evidence>
<comment type="catalytic activity">
    <reaction evidence="8 10">
        <text>dCMP + ATP = dCDP + ADP</text>
        <dbReference type="Rhea" id="RHEA:25094"/>
        <dbReference type="ChEBI" id="CHEBI:30616"/>
        <dbReference type="ChEBI" id="CHEBI:57566"/>
        <dbReference type="ChEBI" id="CHEBI:58593"/>
        <dbReference type="ChEBI" id="CHEBI:456216"/>
        <dbReference type="EC" id="2.7.4.25"/>
    </reaction>
</comment>
<evidence type="ECO:0000256" key="8">
    <source>
        <dbReference type="ARBA" id="ARBA00047615"/>
    </source>
</evidence>
<comment type="caution">
    <text evidence="10">Lacks conserved residue(s) required for the propagation of feature annotation.</text>
</comment>
<evidence type="ECO:0000256" key="3">
    <source>
        <dbReference type="ARBA" id="ARBA00022490"/>
    </source>
</evidence>
<accession>A0A0K2BKT5</accession>
<dbReference type="EMBL" id="CP011787">
    <property type="protein sequence ID" value="AKZ65809.1"/>
    <property type="molecule type" value="Genomic_DNA"/>
</dbReference>
<dbReference type="InterPro" id="IPR027417">
    <property type="entry name" value="P-loop_NTPase"/>
</dbReference>
<keyword evidence="6 10" id="KW-0418">Kinase</keyword>
<evidence type="ECO:0000313" key="12">
    <source>
        <dbReference type="EMBL" id="AKZ65809.1"/>
    </source>
</evidence>
<dbReference type="FunFam" id="3.40.50.300:FF:000262">
    <property type="entry name" value="Cytidylate kinase"/>
    <property type="match status" value="1"/>
</dbReference>
<dbReference type="OrthoDB" id="9807434at2"/>
<dbReference type="Proteomes" id="UP000056466">
    <property type="component" value="Chromosome"/>
</dbReference>
<dbReference type="PATRIC" id="fig|186490.8.peg.194"/>
<reference evidence="12 13" key="1">
    <citation type="submission" date="2015-06" db="EMBL/GenBank/DDBJ databases">
        <title>Lineage-specific patterns of genome deterioration in obligate symbionts.</title>
        <authorList>
            <person name="Bennett G.M."/>
            <person name="McCutcheon J.P."/>
            <person name="McDonald B.R."/>
            <person name="Moran N.A."/>
        </authorList>
    </citation>
    <scope>NUCLEOTIDE SEQUENCE [LARGE SCALE GENOMIC DNA]</scope>
    <source>
        <strain evidence="12 13">B-GSS</strain>
    </source>
</reference>
<dbReference type="PANTHER" id="PTHR21299">
    <property type="entry name" value="CYTIDYLATE KINASE/PANTOATE-BETA-ALANINE LIGASE"/>
    <property type="match status" value="1"/>
</dbReference>
<comment type="subcellular location">
    <subcellularLocation>
        <location evidence="1 10">Cytoplasm</location>
    </subcellularLocation>
</comment>
<name>A0A0K2BKT5_9GAMM</name>
<evidence type="ECO:0000256" key="1">
    <source>
        <dbReference type="ARBA" id="ARBA00004496"/>
    </source>
</evidence>
<evidence type="ECO:0000256" key="10">
    <source>
        <dbReference type="HAMAP-Rule" id="MF_00238"/>
    </source>
</evidence>
<keyword evidence="3 10" id="KW-0963">Cytoplasm</keyword>
<comment type="catalytic activity">
    <reaction evidence="9 10">
        <text>CMP + ATP = CDP + ADP</text>
        <dbReference type="Rhea" id="RHEA:11600"/>
        <dbReference type="ChEBI" id="CHEBI:30616"/>
        <dbReference type="ChEBI" id="CHEBI:58069"/>
        <dbReference type="ChEBI" id="CHEBI:60377"/>
        <dbReference type="ChEBI" id="CHEBI:456216"/>
        <dbReference type="EC" id="2.7.4.25"/>
    </reaction>
</comment>
<dbReference type="NCBIfam" id="TIGR00017">
    <property type="entry name" value="cmk"/>
    <property type="match status" value="1"/>
</dbReference>
<dbReference type="RefSeq" id="WP_053096701.1">
    <property type="nucleotide sequence ID" value="NZ_CP011787.1"/>
</dbReference>
<dbReference type="AlphaFoldDB" id="A0A0K2BKT5"/>
<evidence type="ECO:0000256" key="6">
    <source>
        <dbReference type="ARBA" id="ARBA00022777"/>
    </source>
</evidence>
<keyword evidence="5 10" id="KW-0547">Nucleotide-binding</keyword>
<comment type="similarity">
    <text evidence="2 10">Belongs to the cytidylate kinase family. Type 1 subfamily.</text>
</comment>
<dbReference type="GO" id="GO:0015949">
    <property type="term" value="P:nucleobase-containing small molecule interconversion"/>
    <property type="evidence" value="ECO:0007669"/>
    <property type="project" value="TreeGrafter"/>
</dbReference>
<evidence type="ECO:0000256" key="5">
    <source>
        <dbReference type="ARBA" id="ARBA00022741"/>
    </source>
</evidence>
<dbReference type="GO" id="GO:0005524">
    <property type="term" value="F:ATP binding"/>
    <property type="evidence" value="ECO:0007669"/>
    <property type="project" value="UniProtKB-UniRule"/>
</dbReference>
<dbReference type="PANTHER" id="PTHR21299:SF2">
    <property type="entry name" value="CYTIDYLATE KINASE"/>
    <property type="match status" value="1"/>
</dbReference>
<evidence type="ECO:0000256" key="7">
    <source>
        <dbReference type="ARBA" id="ARBA00022840"/>
    </source>
</evidence>
<gene>
    <name evidence="10 12" type="primary">cmk</name>
    <name evidence="12" type="ORF">AB162_207</name>
</gene>
<feature type="domain" description="Cytidylate kinase" evidence="11">
    <location>
        <begin position="8"/>
        <end position="221"/>
    </location>
</feature>
<keyword evidence="7 10" id="KW-0067">ATP-binding</keyword>
<dbReference type="EC" id="2.7.4.25" evidence="10"/>
<dbReference type="GO" id="GO:0005829">
    <property type="term" value="C:cytosol"/>
    <property type="evidence" value="ECO:0007669"/>
    <property type="project" value="TreeGrafter"/>
</dbReference>
<keyword evidence="13" id="KW-1185">Reference proteome</keyword>
<protein>
    <recommendedName>
        <fullName evidence="10">Cytidylate kinase</fullName>
        <shortName evidence="10">CK</shortName>
        <ecNumber evidence="10">2.7.4.25</ecNumber>
    </recommendedName>
    <alternativeName>
        <fullName evidence="10">Cytidine monophosphate kinase</fullName>
        <shortName evidence="10">CMP kinase</shortName>
    </alternativeName>
</protein>
<organism evidence="12 13">
    <name type="scientific">Candidatus Palibaumannia cicadellinicola</name>
    <dbReference type="NCBI Taxonomy" id="186490"/>
    <lineage>
        <taxon>Bacteria</taxon>
        <taxon>Pseudomonadati</taxon>
        <taxon>Pseudomonadota</taxon>
        <taxon>Gammaproteobacteria</taxon>
        <taxon>Candidatus Palibaumannia</taxon>
    </lineage>
</organism>
<dbReference type="CDD" id="cd02020">
    <property type="entry name" value="CMPK"/>
    <property type="match status" value="1"/>
</dbReference>
<keyword evidence="4 10" id="KW-0808">Transferase</keyword>
<sequence length="226" mass="24889">MTGIVPVITVDGPSGSGKGILCKVLAEQFKWHLLDSGAMYRLLALLSLNNNIVINSEKALISLAVNLDVSFVVKNGQCRVVFKGKDMSKAIYNEKIGNTASTIATLPQAREALLHRQRAFRVNPGLIADGRDMGTVVFPDAVVKIFLDASSEARARRRMLQLQKQGFSVNFEQLLSSIKERDDRDRNRMVAPLKPAYDALIIDSTKLTIDVVIAKVIGHINKIISF</sequence>
<evidence type="ECO:0000256" key="2">
    <source>
        <dbReference type="ARBA" id="ARBA00009427"/>
    </source>
</evidence>
<dbReference type="InterPro" id="IPR003136">
    <property type="entry name" value="Cytidylate_kin"/>
</dbReference>
<dbReference type="GO" id="GO:0006220">
    <property type="term" value="P:pyrimidine nucleotide metabolic process"/>
    <property type="evidence" value="ECO:0007669"/>
    <property type="project" value="UniProtKB-UniRule"/>
</dbReference>
<dbReference type="GO" id="GO:0036431">
    <property type="term" value="F:dCMP kinase activity"/>
    <property type="evidence" value="ECO:0007669"/>
    <property type="project" value="InterPro"/>
</dbReference>
<dbReference type="KEGG" id="bcig:AB162_207"/>
<evidence type="ECO:0000259" key="11">
    <source>
        <dbReference type="Pfam" id="PF02224"/>
    </source>
</evidence>
<dbReference type="Pfam" id="PF02224">
    <property type="entry name" value="Cytidylate_kin"/>
    <property type="match status" value="1"/>
</dbReference>
<dbReference type="GO" id="GO:0036430">
    <property type="term" value="F:CMP kinase activity"/>
    <property type="evidence" value="ECO:0007669"/>
    <property type="project" value="RHEA"/>
</dbReference>
<dbReference type="InterPro" id="IPR011994">
    <property type="entry name" value="Cytidylate_kinase_dom"/>
</dbReference>
<evidence type="ECO:0000313" key="13">
    <source>
        <dbReference type="Proteomes" id="UP000056466"/>
    </source>
</evidence>